<dbReference type="PANTHER" id="PTHR42718:SF46">
    <property type="entry name" value="BLR6921 PROTEIN"/>
    <property type="match status" value="1"/>
</dbReference>
<feature type="transmembrane region" description="Helical" evidence="7">
    <location>
        <begin position="207"/>
        <end position="230"/>
    </location>
</feature>
<feature type="domain" description="Major facilitator superfamily (MFS) profile" evidence="8">
    <location>
        <begin position="20"/>
        <end position="456"/>
    </location>
</feature>
<reference evidence="9 10" key="1">
    <citation type="submission" date="2021-07" db="EMBL/GenBank/DDBJ databases">
        <title>Actinomadura sp. PM05-2 isolated from lichen.</title>
        <authorList>
            <person name="Somphong A."/>
            <person name="Phongsopitanun W."/>
            <person name="Tanasupawat S."/>
            <person name="Peongsungnone V."/>
        </authorList>
    </citation>
    <scope>NUCLEOTIDE SEQUENCE [LARGE SCALE GENOMIC DNA]</scope>
    <source>
        <strain evidence="9 10">PM05-2</strain>
    </source>
</reference>
<comment type="caution">
    <text evidence="9">The sequence shown here is derived from an EMBL/GenBank/DDBJ whole genome shotgun (WGS) entry which is preliminary data.</text>
</comment>
<feature type="transmembrane region" description="Helical" evidence="7">
    <location>
        <begin position="87"/>
        <end position="110"/>
    </location>
</feature>
<evidence type="ECO:0000256" key="3">
    <source>
        <dbReference type="ARBA" id="ARBA00022475"/>
    </source>
</evidence>
<feature type="transmembrane region" description="Helical" evidence="7">
    <location>
        <begin position="55"/>
        <end position="75"/>
    </location>
</feature>
<evidence type="ECO:0000259" key="8">
    <source>
        <dbReference type="PROSITE" id="PS50850"/>
    </source>
</evidence>
<sequence>MATSAWEKRRAGLPARARGAVVALCLVQFIDVMGVTVVLTVLPRMLDDVGAGASAGTPVATGYAMFFGGLLMLGARLGDRIGYRRCILLSLAVFAAESALAALAGSALVLAAARCAQGAAAALAVPSALRLLTSVTGGDERARARALAGWSAAGAAASASGFVVGGTLGELAGWRPVFWGLAAVAGVLAALVAALAPPVRAEGGAPLNLAGTALLTAGVMLLVVGATLLGEPPHRVLGAGLLAGAAAALALFVPVDRRSDAPLLPGPLLALPQVRNGTVAAFANTATTTGAATLITLYLQGALGWSQLRTAAAFLPLSVLVIAGSASAARLLARWPGERVCALGLALIGAGLALPLLRIGSLPLLGTGMGLAGLGLGLSSVASTSLATDVPEGPRAAASGLVNTSAQLGSAIGTAVLLLAATAAGRPPGTGAPTFAWASAAVAALLVAAAATRRSPARSSRRAGR</sequence>
<dbReference type="Pfam" id="PF07690">
    <property type="entry name" value="MFS_1"/>
    <property type="match status" value="1"/>
</dbReference>
<dbReference type="RefSeq" id="WP_220166346.1">
    <property type="nucleotide sequence ID" value="NZ_JAIBOA010000007.1"/>
</dbReference>
<evidence type="ECO:0000256" key="5">
    <source>
        <dbReference type="ARBA" id="ARBA00022989"/>
    </source>
</evidence>
<keyword evidence="6 7" id="KW-0472">Membrane</keyword>
<accession>A0ABS7FU39</accession>
<dbReference type="Gene3D" id="1.20.1720.10">
    <property type="entry name" value="Multidrug resistance protein D"/>
    <property type="match status" value="1"/>
</dbReference>
<feature type="transmembrane region" description="Helical" evidence="7">
    <location>
        <begin position="369"/>
        <end position="388"/>
    </location>
</feature>
<feature type="transmembrane region" description="Helical" evidence="7">
    <location>
        <begin position="177"/>
        <end position="195"/>
    </location>
</feature>
<dbReference type="Gene3D" id="1.20.1250.20">
    <property type="entry name" value="MFS general substrate transporter like domains"/>
    <property type="match status" value="1"/>
</dbReference>
<dbReference type="PRINTS" id="PR01035">
    <property type="entry name" value="TCRTETA"/>
</dbReference>
<protein>
    <submittedName>
        <fullName evidence="9">MFS transporter</fullName>
    </submittedName>
</protein>
<dbReference type="PROSITE" id="PS50850">
    <property type="entry name" value="MFS"/>
    <property type="match status" value="1"/>
</dbReference>
<dbReference type="Proteomes" id="UP000774570">
    <property type="component" value="Unassembled WGS sequence"/>
</dbReference>
<proteinExistence type="predicted"/>
<dbReference type="PANTHER" id="PTHR42718">
    <property type="entry name" value="MAJOR FACILITATOR SUPERFAMILY MULTIDRUG TRANSPORTER MFSC"/>
    <property type="match status" value="1"/>
</dbReference>
<keyword evidence="5 7" id="KW-1133">Transmembrane helix</keyword>
<evidence type="ECO:0000256" key="7">
    <source>
        <dbReference type="SAM" id="Phobius"/>
    </source>
</evidence>
<keyword evidence="3" id="KW-1003">Cell membrane</keyword>
<dbReference type="InterPro" id="IPR011701">
    <property type="entry name" value="MFS"/>
</dbReference>
<keyword evidence="10" id="KW-1185">Reference proteome</keyword>
<feature type="transmembrane region" description="Helical" evidence="7">
    <location>
        <begin position="400"/>
        <end position="423"/>
    </location>
</feature>
<evidence type="ECO:0000256" key="1">
    <source>
        <dbReference type="ARBA" id="ARBA00004651"/>
    </source>
</evidence>
<feature type="transmembrane region" description="Helical" evidence="7">
    <location>
        <begin position="340"/>
        <end position="357"/>
    </location>
</feature>
<evidence type="ECO:0000256" key="6">
    <source>
        <dbReference type="ARBA" id="ARBA00023136"/>
    </source>
</evidence>
<feature type="transmembrane region" description="Helical" evidence="7">
    <location>
        <begin position="147"/>
        <end position="165"/>
    </location>
</feature>
<evidence type="ECO:0000313" key="10">
    <source>
        <dbReference type="Proteomes" id="UP000774570"/>
    </source>
</evidence>
<keyword evidence="2" id="KW-0813">Transport</keyword>
<feature type="transmembrane region" description="Helical" evidence="7">
    <location>
        <begin position="236"/>
        <end position="255"/>
    </location>
</feature>
<feature type="transmembrane region" description="Helical" evidence="7">
    <location>
        <begin position="435"/>
        <end position="452"/>
    </location>
</feature>
<gene>
    <name evidence="9" type="ORF">K1Y72_12770</name>
</gene>
<comment type="subcellular location">
    <subcellularLocation>
        <location evidence="1">Cell membrane</location>
        <topology evidence="1">Multi-pass membrane protein</topology>
    </subcellularLocation>
</comment>
<dbReference type="InterPro" id="IPR020846">
    <property type="entry name" value="MFS_dom"/>
</dbReference>
<evidence type="ECO:0000313" key="9">
    <source>
        <dbReference type="EMBL" id="MBW8483249.1"/>
    </source>
</evidence>
<evidence type="ECO:0000256" key="2">
    <source>
        <dbReference type="ARBA" id="ARBA00022448"/>
    </source>
</evidence>
<dbReference type="InterPro" id="IPR036259">
    <property type="entry name" value="MFS_trans_sf"/>
</dbReference>
<name>A0ABS7FU39_9ACTN</name>
<evidence type="ECO:0000256" key="4">
    <source>
        <dbReference type="ARBA" id="ARBA00022692"/>
    </source>
</evidence>
<feature type="transmembrane region" description="Helical" evidence="7">
    <location>
        <begin position="21"/>
        <end position="43"/>
    </location>
</feature>
<dbReference type="EMBL" id="JAIBOA010000007">
    <property type="protein sequence ID" value="MBW8483249.1"/>
    <property type="molecule type" value="Genomic_DNA"/>
</dbReference>
<dbReference type="InterPro" id="IPR001958">
    <property type="entry name" value="Tet-R_TetA/multi-R_MdtG-like"/>
</dbReference>
<organism evidence="9 10">
    <name type="scientific">Actinomadura parmotrematis</name>
    <dbReference type="NCBI Taxonomy" id="2864039"/>
    <lineage>
        <taxon>Bacteria</taxon>
        <taxon>Bacillati</taxon>
        <taxon>Actinomycetota</taxon>
        <taxon>Actinomycetes</taxon>
        <taxon>Streptosporangiales</taxon>
        <taxon>Thermomonosporaceae</taxon>
        <taxon>Actinomadura</taxon>
    </lineage>
</organism>
<feature type="transmembrane region" description="Helical" evidence="7">
    <location>
        <begin position="311"/>
        <end position="333"/>
    </location>
</feature>
<dbReference type="SUPFAM" id="SSF103473">
    <property type="entry name" value="MFS general substrate transporter"/>
    <property type="match status" value="1"/>
</dbReference>
<keyword evidence="4 7" id="KW-0812">Transmembrane</keyword>